<dbReference type="Proteomes" id="UP000322887">
    <property type="component" value="Chromosome"/>
</dbReference>
<evidence type="ECO:0000313" key="2">
    <source>
        <dbReference type="Proteomes" id="UP000322887"/>
    </source>
</evidence>
<proteinExistence type="predicted"/>
<accession>A0ABX5YN69</accession>
<dbReference type="EMBL" id="CP042910">
    <property type="protein sequence ID" value="QEG17083.1"/>
    <property type="molecule type" value="Genomic_DNA"/>
</dbReference>
<keyword evidence="2" id="KW-1185">Reference proteome</keyword>
<reference evidence="1 2" key="1">
    <citation type="submission" date="2019-08" db="EMBL/GenBank/DDBJ databases">
        <title>Deep-cultivation of Planctomycetes and their phenomic and genomic characterization uncovers novel biology.</title>
        <authorList>
            <person name="Wiegand S."/>
            <person name="Jogler M."/>
            <person name="Boedeker C."/>
            <person name="Pinto D."/>
            <person name="Vollmers J."/>
            <person name="Rivas-Marin E."/>
            <person name="Kohn T."/>
            <person name="Peeters S.H."/>
            <person name="Heuer A."/>
            <person name="Rast P."/>
            <person name="Oberbeckmann S."/>
            <person name="Bunk B."/>
            <person name="Jeske O."/>
            <person name="Meyerdierks A."/>
            <person name="Storesund J.E."/>
            <person name="Kallscheuer N."/>
            <person name="Luecker S."/>
            <person name="Lage O.M."/>
            <person name="Pohl T."/>
            <person name="Merkel B.J."/>
            <person name="Hornburger P."/>
            <person name="Mueller R.-W."/>
            <person name="Bruemmer F."/>
            <person name="Labrenz M."/>
            <person name="Spormann A.M."/>
            <person name="Op den Camp H."/>
            <person name="Overmann J."/>
            <person name="Amann R."/>
            <person name="Jetten M.S.M."/>
            <person name="Mascher T."/>
            <person name="Medema M.H."/>
            <person name="Devos D.P."/>
            <person name="Kaster A.-K."/>
            <person name="Ovreas L."/>
            <person name="Rohde M."/>
            <person name="Galperin M.Y."/>
            <person name="Jogler C."/>
        </authorList>
    </citation>
    <scope>NUCLEOTIDE SEQUENCE [LARGE SCALE GENOMIC DNA]</scope>
    <source>
        <strain evidence="1 2">DSM 8797</strain>
    </source>
</reference>
<evidence type="ECO:0000313" key="1">
    <source>
        <dbReference type="EMBL" id="QEG17083.1"/>
    </source>
</evidence>
<name>A0ABX5YN69_9PLAN</name>
<protein>
    <submittedName>
        <fullName evidence="1">Uncharacterized protein</fullName>
    </submittedName>
</protein>
<gene>
    <name evidence="1" type="ORF">GmarT_29610</name>
</gene>
<organism evidence="1 2">
    <name type="scientific">Gimesia maris</name>
    <dbReference type="NCBI Taxonomy" id="122"/>
    <lineage>
        <taxon>Bacteria</taxon>
        <taxon>Pseudomonadati</taxon>
        <taxon>Planctomycetota</taxon>
        <taxon>Planctomycetia</taxon>
        <taxon>Planctomycetales</taxon>
        <taxon>Planctomycetaceae</taxon>
        <taxon>Gimesia</taxon>
    </lineage>
</organism>
<sequence>MLTCPACFQTMVKIKSDSEASEIMVCKNNRCLKSIFHSEAKCPECGAPPVKILRGSNHYTSYLCENSHEFSEQLKPGHELYK</sequence>